<feature type="transmembrane region" description="Helical" evidence="1">
    <location>
        <begin position="51"/>
        <end position="81"/>
    </location>
</feature>
<dbReference type="EMBL" id="JAHTGR010000018">
    <property type="protein sequence ID" value="MBV6324563.1"/>
    <property type="molecule type" value="Genomic_DNA"/>
</dbReference>
<dbReference type="EMBL" id="JALJZU010000005">
    <property type="protein sequence ID" value="MCP2009270.1"/>
    <property type="molecule type" value="Genomic_DNA"/>
</dbReference>
<protein>
    <submittedName>
        <fullName evidence="3">Membrane protein YagU involved in acid resistance</fullName>
    </submittedName>
</protein>
<evidence type="ECO:0000313" key="2">
    <source>
        <dbReference type="EMBL" id="MBV6324563.1"/>
    </source>
</evidence>
<sequence>MKRWSIPFAVLVGGAVAGALDITFAISFAVYNGLTPERLLQIVASGLLGSAAFSGGAATAAVGLLSHFALSFMWMGLFLLAARQAPALLAKPLLSAVLFGMLVFLAMRLVVLPLSAFPRPVTFQSLSTVLDLASHMFLFGLPIVWATRKATL</sequence>
<feature type="transmembrane region" description="Helical" evidence="1">
    <location>
        <begin position="93"/>
        <end position="114"/>
    </location>
</feature>
<dbReference type="RefSeq" id="WP_217945482.1">
    <property type="nucleotide sequence ID" value="NZ_JAHTGR010000018.1"/>
</dbReference>
<evidence type="ECO:0000313" key="5">
    <source>
        <dbReference type="Proteomes" id="UP001162889"/>
    </source>
</evidence>
<accession>A0AA41HIQ6</accession>
<gene>
    <name evidence="2" type="ORF">KVP70_26905</name>
    <name evidence="3" type="ORF">L1274_002983</name>
</gene>
<organism evidence="2 4">
    <name type="scientific">Duganella violaceipulchra</name>
    <dbReference type="NCBI Taxonomy" id="2849652"/>
    <lineage>
        <taxon>Bacteria</taxon>
        <taxon>Pseudomonadati</taxon>
        <taxon>Pseudomonadota</taxon>
        <taxon>Betaproteobacteria</taxon>
        <taxon>Burkholderiales</taxon>
        <taxon>Oxalobacteraceae</taxon>
        <taxon>Telluria group</taxon>
        <taxon>Duganella</taxon>
    </lineage>
</organism>
<reference evidence="2" key="1">
    <citation type="submission" date="2021-07" db="EMBL/GenBank/DDBJ databases">
        <title>Characterization of violacein-producing bacteria and related species.</title>
        <authorList>
            <person name="Wilson H.S."/>
            <person name="De Leon M.E."/>
        </authorList>
    </citation>
    <scope>NUCLEOTIDE SEQUENCE</scope>
    <source>
        <strain evidence="2">HSC-15S17</strain>
    </source>
</reference>
<dbReference type="Proteomes" id="UP001162889">
    <property type="component" value="Unassembled WGS sequence"/>
</dbReference>
<name>A0AA41HIQ6_9BURK</name>
<keyword evidence="1" id="KW-0472">Membrane</keyword>
<keyword evidence="1" id="KW-0812">Transmembrane</keyword>
<evidence type="ECO:0000313" key="4">
    <source>
        <dbReference type="Proteomes" id="UP001155901"/>
    </source>
</evidence>
<dbReference type="AlphaFoldDB" id="A0AA41HIQ6"/>
<feature type="transmembrane region" description="Helical" evidence="1">
    <location>
        <begin position="126"/>
        <end position="146"/>
    </location>
</feature>
<evidence type="ECO:0000256" key="1">
    <source>
        <dbReference type="SAM" id="Phobius"/>
    </source>
</evidence>
<evidence type="ECO:0000313" key="3">
    <source>
        <dbReference type="EMBL" id="MCP2009270.1"/>
    </source>
</evidence>
<comment type="caution">
    <text evidence="2">The sequence shown here is derived from an EMBL/GenBank/DDBJ whole genome shotgun (WGS) entry which is preliminary data.</text>
</comment>
<keyword evidence="1" id="KW-1133">Transmembrane helix</keyword>
<proteinExistence type="predicted"/>
<feature type="transmembrane region" description="Helical" evidence="1">
    <location>
        <begin position="7"/>
        <end position="31"/>
    </location>
</feature>
<keyword evidence="5" id="KW-1185">Reference proteome</keyword>
<reference evidence="3" key="2">
    <citation type="submission" date="2022-03" db="EMBL/GenBank/DDBJ databases">
        <title>Genome Encyclopedia of Bacteria and Archaea VI: Functional Genomics of Type Strains.</title>
        <authorList>
            <person name="Whitman W."/>
        </authorList>
    </citation>
    <scope>NUCLEOTIDE SEQUENCE</scope>
    <source>
        <strain evidence="3">HSC-15S17</strain>
    </source>
</reference>
<dbReference type="Proteomes" id="UP001155901">
    <property type="component" value="Unassembled WGS sequence"/>
</dbReference>